<dbReference type="PATRIC" id="fig|157687.3.peg.762"/>
<comment type="caution">
    <text evidence="7">The sequence shown here is derived from an EMBL/GenBank/DDBJ whole genome shotgun (WGS) entry which is preliminary data.</text>
</comment>
<dbReference type="STRING" id="157687.HMPREF3180_00766"/>
<sequence>MDFSLNLGSLDEGKLAKIDENKLYDVTVVGSGPAAVSAAIYATRKGLNVAMIGVKIGGQVLDTNEIENIIGTISTTGAKFAQTLEKHLKEYEIAFKEGHLVKEIKEDGKDKILVTDDGKSYKTKTVIMATGAKPRSLNIPGEAEYVGKGVHYCSTCDGPFYKGLDVAVIGGGNSGVEAALDLSGIAKSVTLIEFMPELKADKVLQEKLAGQSNIKVILNSATTKVNGNEFVESIVYKNKETEEEKTLNVEGMFVEVGLSPRSEVIKDLVEINKIGEIVINPENNSTSAAGIFAAGDVTNIKHKQIIIAMGEGAKAALGAFDYLITKY</sequence>
<feature type="domain" description="FAD/NAD(P)-binding" evidence="6">
    <location>
        <begin position="24"/>
        <end position="312"/>
    </location>
</feature>
<organism evidence="7 8">
    <name type="scientific">Leptotrichia wadei</name>
    <dbReference type="NCBI Taxonomy" id="157687"/>
    <lineage>
        <taxon>Bacteria</taxon>
        <taxon>Fusobacteriati</taxon>
        <taxon>Fusobacteriota</taxon>
        <taxon>Fusobacteriia</taxon>
        <taxon>Fusobacteriales</taxon>
        <taxon>Leptotrichiaceae</taxon>
        <taxon>Leptotrichia</taxon>
    </lineage>
</organism>
<dbReference type="EMBL" id="LSDD01000050">
    <property type="protein sequence ID" value="KXB68168.1"/>
    <property type="molecule type" value="Genomic_DNA"/>
</dbReference>
<protein>
    <submittedName>
        <fullName evidence="7">Putative alkyl hydroperoxide reductase, F subunit</fullName>
    </submittedName>
</protein>
<name>A0A134AKC3_9FUSO</name>
<dbReference type="PRINTS" id="PR00368">
    <property type="entry name" value="FADPNR"/>
</dbReference>
<dbReference type="InterPro" id="IPR036188">
    <property type="entry name" value="FAD/NAD-bd_sf"/>
</dbReference>
<evidence type="ECO:0000256" key="4">
    <source>
        <dbReference type="ARBA" id="ARBA00023157"/>
    </source>
</evidence>
<keyword evidence="5" id="KW-0676">Redox-active center</keyword>
<dbReference type="Pfam" id="PF07992">
    <property type="entry name" value="Pyr_redox_2"/>
    <property type="match status" value="1"/>
</dbReference>
<dbReference type="InterPro" id="IPR050097">
    <property type="entry name" value="Ferredoxin-NADP_redctase_2"/>
</dbReference>
<dbReference type="InterPro" id="IPR008255">
    <property type="entry name" value="Pyr_nucl-diS_OxRdtase_2_AS"/>
</dbReference>
<dbReference type="RefSeq" id="WP_060917628.1">
    <property type="nucleotide sequence ID" value="NZ_KQ960040.1"/>
</dbReference>
<dbReference type="AlphaFoldDB" id="A0A134AKC3"/>
<evidence type="ECO:0000259" key="6">
    <source>
        <dbReference type="Pfam" id="PF07992"/>
    </source>
</evidence>
<dbReference type="SUPFAM" id="SSF51905">
    <property type="entry name" value="FAD/NAD(P)-binding domain"/>
    <property type="match status" value="1"/>
</dbReference>
<proteinExistence type="predicted"/>
<dbReference type="PANTHER" id="PTHR48105">
    <property type="entry name" value="THIOREDOXIN REDUCTASE 1-RELATED-RELATED"/>
    <property type="match status" value="1"/>
</dbReference>
<keyword evidence="1" id="KW-0285">Flavoprotein</keyword>
<accession>A0A134AKC3</accession>
<gene>
    <name evidence="7" type="ORF">HMPREF3180_00766</name>
</gene>
<evidence type="ECO:0000313" key="8">
    <source>
        <dbReference type="Proteomes" id="UP000070483"/>
    </source>
</evidence>
<dbReference type="Proteomes" id="UP000070483">
    <property type="component" value="Unassembled WGS sequence"/>
</dbReference>
<evidence type="ECO:0000256" key="5">
    <source>
        <dbReference type="ARBA" id="ARBA00023284"/>
    </source>
</evidence>
<dbReference type="PRINTS" id="PR00469">
    <property type="entry name" value="PNDRDTASEII"/>
</dbReference>
<dbReference type="InterPro" id="IPR023753">
    <property type="entry name" value="FAD/NAD-binding_dom"/>
</dbReference>
<dbReference type="PROSITE" id="PS00573">
    <property type="entry name" value="PYRIDINE_REDOX_2"/>
    <property type="match status" value="1"/>
</dbReference>
<dbReference type="GO" id="GO:0016668">
    <property type="term" value="F:oxidoreductase activity, acting on a sulfur group of donors, NAD(P) as acceptor"/>
    <property type="evidence" value="ECO:0007669"/>
    <property type="project" value="UniProtKB-ARBA"/>
</dbReference>
<evidence type="ECO:0000256" key="2">
    <source>
        <dbReference type="ARBA" id="ARBA00022827"/>
    </source>
</evidence>
<evidence type="ECO:0000256" key="1">
    <source>
        <dbReference type="ARBA" id="ARBA00022630"/>
    </source>
</evidence>
<dbReference type="OrthoDB" id="9806179at2"/>
<keyword evidence="4" id="KW-1015">Disulfide bond</keyword>
<reference evidence="8" key="1">
    <citation type="submission" date="2016-01" db="EMBL/GenBank/DDBJ databases">
        <authorList>
            <person name="Mitreva M."/>
            <person name="Pepin K.H."/>
            <person name="Mihindukulasuriya K.A."/>
            <person name="Fulton R."/>
            <person name="Fronick C."/>
            <person name="O'Laughlin M."/>
            <person name="Miner T."/>
            <person name="Herter B."/>
            <person name="Rosa B.A."/>
            <person name="Cordes M."/>
            <person name="Tomlinson C."/>
            <person name="Wollam A."/>
            <person name="Palsikar V.B."/>
            <person name="Mardis E.R."/>
            <person name="Wilson R.K."/>
        </authorList>
    </citation>
    <scope>NUCLEOTIDE SEQUENCE [LARGE SCALE GENOMIC DNA]</scope>
    <source>
        <strain evidence="8">KA00185</strain>
    </source>
</reference>
<keyword evidence="3" id="KW-0560">Oxidoreductase</keyword>
<evidence type="ECO:0000256" key="3">
    <source>
        <dbReference type="ARBA" id="ARBA00023002"/>
    </source>
</evidence>
<keyword evidence="8" id="KW-1185">Reference proteome</keyword>
<evidence type="ECO:0000313" key="7">
    <source>
        <dbReference type="EMBL" id="KXB68168.1"/>
    </source>
</evidence>
<keyword evidence="2" id="KW-0274">FAD</keyword>
<dbReference type="Gene3D" id="3.50.50.60">
    <property type="entry name" value="FAD/NAD(P)-binding domain"/>
    <property type="match status" value="2"/>
</dbReference>